<keyword evidence="1" id="KW-0472">Membrane</keyword>
<evidence type="ECO:0000256" key="1">
    <source>
        <dbReference type="SAM" id="Phobius"/>
    </source>
</evidence>
<feature type="transmembrane region" description="Helical" evidence="1">
    <location>
        <begin position="139"/>
        <end position="159"/>
    </location>
</feature>
<keyword evidence="1" id="KW-1133">Transmembrane helix</keyword>
<dbReference type="EMBL" id="KN817520">
    <property type="protein sequence ID" value="KJA28823.1"/>
    <property type="molecule type" value="Genomic_DNA"/>
</dbReference>
<reference evidence="3" key="1">
    <citation type="submission" date="2014-04" db="EMBL/GenBank/DDBJ databases">
        <title>Evolutionary Origins and Diversification of the Mycorrhizal Mutualists.</title>
        <authorList>
            <consortium name="DOE Joint Genome Institute"/>
            <consortium name="Mycorrhizal Genomics Consortium"/>
            <person name="Kohler A."/>
            <person name="Kuo A."/>
            <person name="Nagy L.G."/>
            <person name="Floudas D."/>
            <person name="Copeland A."/>
            <person name="Barry K.W."/>
            <person name="Cichocki N."/>
            <person name="Veneault-Fourrey C."/>
            <person name="LaButti K."/>
            <person name="Lindquist E.A."/>
            <person name="Lipzen A."/>
            <person name="Lundell T."/>
            <person name="Morin E."/>
            <person name="Murat C."/>
            <person name="Riley R."/>
            <person name="Ohm R."/>
            <person name="Sun H."/>
            <person name="Tunlid A."/>
            <person name="Henrissat B."/>
            <person name="Grigoriev I.V."/>
            <person name="Hibbett D.S."/>
            <person name="Martin F."/>
        </authorList>
    </citation>
    <scope>NUCLEOTIDE SEQUENCE [LARGE SCALE GENOMIC DNA]</scope>
    <source>
        <strain evidence="3">FD-334 SS-4</strain>
    </source>
</reference>
<organism evidence="2 3">
    <name type="scientific">Hypholoma sublateritium (strain FD-334 SS-4)</name>
    <dbReference type="NCBI Taxonomy" id="945553"/>
    <lineage>
        <taxon>Eukaryota</taxon>
        <taxon>Fungi</taxon>
        <taxon>Dikarya</taxon>
        <taxon>Basidiomycota</taxon>
        <taxon>Agaricomycotina</taxon>
        <taxon>Agaricomycetes</taxon>
        <taxon>Agaricomycetidae</taxon>
        <taxon>Agaricales</taxon>
        <taxon>Agaricineae</taxon>
        <taxon>Strophariaceae</taxon>
        <taxon>Hypholoma</taxon>
    </lineage>
</organism>
<keyword evidence="1" id="KW-0812">Transmembrane</keyword>
<evidence type="ECO:0000313" key="2">
    <source>
        <dbReference type="EMBL" id="KJA28823.1"/>
    </source>
</evidence>
<keyword evidence="3" id="KW-1185">Reference proteome</keyword>
<feature type="transmembrane region" description="Helical" evidence="1">
    <location>
        <begin position="12"/>
        <end position="34"/>
    </location>
</feature>
<sequence>MSILASAANAGLTGGLVLHILAAFISFLAGFFLVRYKIKWAHTERLDMARKRAATQSRHTCDRKFNVPTPPTSNTFPKSNESLSPTNISSSLHGKVAKMSESFAGCPSTLLTLCLGRWDEGPFIPCQIRRVPTRLLGRFYFMCVVLTLLGFIFSVIGLICDAYDRLPSIIGSVAITVISVTFLAVLVIFLLPERVGDEIQEE</sequence>
<gene>
    <name evidence="2" type="ORF">HYPSUDRAFT_82395</name>
</gene>
<dbReference type="AlphaFoldDB" id="A0A0D2MXM2"/>
<proteinExistence type="predicted"/>
<evidence type="ECO:0008006" key="4">
    <source>
        <dbReference type="Google" id="ProtNLM"/>
    </source>
</evidence>
<protein>
    <recommendedName>
        <fullName evidence="4">Transmembrane protein</fullName>
    </recommendedName>
</protein>
<evidence type="ECO:0000313" key="3">
    <source>
        <dbReference type="Proteomes" id="UP000054270"/>
    </source>
</evidence>
<accession>A0A0D2MXM2</accession>
<feature type="transmembrane region" description="Helical" evidence="1">
    <location>
        <begin position="165"/>
        <end position="191"/>
    </location>
</feature>
<name>A0A0D2MXM2_HYPSF</name>
<dbReference type="Proteomes" id="UP000054270">
    <property type="component" value="Unassembled WGS sequence"/>
</dbReference>
<dbReference type="OrthoDB" id="2653987at2759"/>